<dbReference type="EMBL" id="JAUOEL010000008">
    <property type="protein sequence ID" value="MDO5976691.1"/>
    <property type="molecule type" value="Genomic_DNA"/>
</dbReference>
<gene>
    <name evidence="8" type="ORF">Q4Q40_21010</name>
</gene>
<keyword evidence="9" id="KW-1185">Reference proteome</keyword>
<evidence type="ECO:0000313" key="8">
    <source>
        <dbReference type="EMBL" id="MDO5976691.1"/>
    </source>
</evidence>
<dbReference type="InterPro" id="IPR051791">
    <property type="entry name" value="Pra-immunoreactive"/>
</dbReference>
<keyword evidence="5 6" id="KW-0472">Membrane</keyword>
<feature type="transmembrane region" description="Helical" evidence="6">
    <location>
        <begin position="204"/>
        <end position="227"/>
    </location>
</feature>
<evidence type="ECO:0000256" key="3">
    <source>
        <dbReference type="ARBA" id="ARBA00022692"/>
    </source>
</evidence>
<evidence type="ECO:0000256" key="4">
    <source>
        <dbReference type="ARBA" id="ARBA00022989"/>
    </source>
</evidence>
<dbReference type="PANTHER" id="PTHR36115">
    <property type="entry name" value="PROLINE-RICH ANTIGEN HOMOLOG-RELATED"/>
    <property type="match status" value="1"/>
</dbReference>
<feature type="transmembrane region" description="Helical" evidence="6">
    <location>
        <begin position="337"/>
        <end position="356"/>
    </location>
</feature>
<evidence type="ECO:0000256" key="1">
    <source>
        <dbReference type="ARBA" id="ARBA00004651"/>
    </source>
</evidence>
<comment type="caution">
    <text evidence="8">The sequence shown here is derived from an EMBL/GenBank/DDBJ whole genome shotgun (WGS) entry which is preliminary data.</text>
</comment>
<dbReference type="InterPro" id="IPR010432">
    <property type="entry name" value="RDD"/>
</dbReference>
<feature type="transmembrane region" description="Helical" evidence="6">
    <location>
        <begin position="239"/>
        <end position="256"/>
    </location>
</feature>
<protein>
    <submittedName>
        <fullName evidence="8">RDD family protein</fullName>
    </submittedName>
</protein>
<evidence type="ECO:0000256" key="6">
    <source>
        <dbReference type="SAM" id="Phobius"/>
    </source>
</evidence>
<name>A0ABT8WUY7_9FLAO</name>
<evidence type="ECO:0000259" key="7">
    <source>
        <dbReference type="Pfam" id="PF06271"/>
    </source>
</evidence>
<evidence type="ECO:0000256" key="2">
    <source>
        <dbReference type="ARBA" id="ARBA00022475"/>
    </source>
</evidence>
<dbReference type="Pfam" id="PF06271">
    <property type="entry name" value="RDD"/>
    <property type="match status" value="1"/>
</dbReference>
<accession>A0ABT8WUY7</accession>
<dbReference type="RefSeq" id="WP_303304007.1">
    <property type="nucleotide sequence ID" value="NZ_BAABDA010000007.1"/>
</dbReference>
<organism evidence="8 9">
    <name type="scientific">Flavivirga jejuensis</name>
    <dbReference type="NCBI Taxonomy" id="870487"/>
    <lineage>
        <taxon>Bacteria</taxon>
        <taxon>Pseudomonadati</taxon>
        <taxon>Bacteroidota</taxon>
        <taxon>Flavobacteriia</taxon>
        <taxon>Flavobacteriales</taxon>
        <taxon>Flavobacteriaceae</taxon>
        <taxon>Flavivirga</taxon>
    </lineage>
</organism>
<evidence type="ECO:0000313" key="9">
    <source>
        <dbReference type="Proteomes" id="UP001176806"/>
    </source>
</evidence>
<comment type="subcellular location">
    <subcellularLocation>
        <location evidence="1">Cell membrane</location>
        <topology evidence="1">Multi-pass membrane protein</topology>
    </subcellularLocation>
</comment>
<keyword evidence="4 6" id="KW-1133">Transmembrane helix</keyword>
<reference evidence="8" key="1">
    <citation type="submission" date="2023-07" db="EMBL/GenBank/DDBJ databases">
        <title>Two novel species in the genus Flavivirga.</title>
        <authorList>
            <person name="Kwon K."/>
        </authorList>
    </citation>
    <scope>NUCLEOTIDE SEQUENCE</scope>
    <source>
        <strain evidence="8">KACC 14158</strain>
    </source>
</reference>
<keyword evidence="2" id="KW-1003">Cell membrane</keyword>
<sequence>MKLLIKKDNDNPDFIVNCENIIQNRIKLWSPTDIFVNRIDNWFDEKWMKFSGTIMHEIAVWEGEITVPPFHPNRVESSDLYKKTAEQYVKIDNQKTLHIFQESNNNLKRKISEFSNDGLFIWYSGNSKVNEVGTLMCYLVRESNCQPFFITLSGKKEWNVSQTKGILRKEIQAIMNEHVSTNKKTEMNEALEQQINLSSRKRRIAAFMIDHFVITFLMVSIVFLALGPNFIDENNMGKMTTTMLAVMLPGFLLYFAKDSIKGISIGKWIMGIMVRDSTNPNEVPSFGRLLIRNLFIIIWPVEFIVLASSQEKKRLGDKTAKTIVVKNLNKPTKLPRILALVGVGFAFFAFTFLFAGTAMKNSEAYKVAVKEIEMNEEISEETGGIKGYGMMPTGSVNISNGHGQAQLGIKVLGNENDLNVNAYLTKEPNGEWKLIKLNK</sequence>
<dbReference type="Proteomes" id="UP001176806">
    <property type="component" value="Unassembled WGS sequence"/>
</dbReference>
<evidence type="ECO:0000256" key="5">
    <source>
        <dbReference type="ARBA" id="ARBA00023136"/>
    </source>
</evidence>
<proteinExistence type="predicted"/>
<keyword evidence="3 6" id="KW-0812">Transmembrane</keyword>
<feature type="domain" description="RDD" evidence="7">
    <location>
        <begin position="201"/>
        <end position="321"/>
    </location>
</feature>